<proteinExistence type="predicted"/>
<evidence type="ECO:0000313" key="1">
    <source>
        <dbReference type="Proteomes" id="UP000050790"/>
    </source>
</evidence>
<dbReference type="Proteomes" id="UP000050790">
    <property type="component" value="Unassembled WGS sequence"/>
</dbReference>
<dbReference type="AlphaFoldDB" id="A0AA85AC33"/>
<evidence type="ECO:0000313" key="2">
    <source>
        <dbReference type="WBParaSite" id="SMRG1_7640.2"/>
    </source>
</evidence>
<protein>
    <submittedName>
        <fullName evidence="2">ZM domain-containing protein</fullName>
    </submittedName>
</protein>
<name>A0AA85AC33_9TREM</name>
<reference evidence="2" key="1">
    <citation type="submission" date="2023-11" db="UniProtKB">
        <authorList>
            <consortium name="WormBaseParasite"/>
        </authorList>
    </citation>
    <scope>IDENTIFICATION</scope>
</reference>
<accession>A0AA85AC33</accession>
<sequence length="926" mass="104338">MYPSHNNSCNCTNPINNVSTIPSSYRNGCGTQSSPKVIPRNQHNAASTQVYQQNNWDSNKSASTPLPTSYLGRLYKLGSIKNNDEMSMLNSINTQDCNDSQISNKNELNFQTPKTKKFDEVYLSVNRRTQPGILAAIKLLSQNLKPKINPNNEVIDDSNSKSITTNIVTTNTNTKGNNQNKIFTNGKNDNLSTVLPHSSGVEYSSWKDKRYSYTPTFTNHNYGNNIGNNYNNISTSIQTINNEDTDKLANNPPGKMMKVDSSTLMKPSLHNNSNNEIYLANSNSPCTTNFSDNKNNMYSPLCTRTSNYDTLFKRSSSTSPYRPLLNYRPSWLLSSNHKMLSNETLYNSVDYHNEYVASKPKYLDSKISNNNISNKYRPSDNGTTTGTQTPMTAVISQNLQGSLTTLSSSGGIGSNNATRYLNKNDHFSPRLINAKPSFHSRQNIDDVNMEQNDEEHHKYGRTYYITRRPQIIQTNYQKHLPHAINHERNLSFNNIYDASTLIDNTDTTDHDFDFTNKTINKKINRMPDVLKPNSYLSNSTLASYKRNSSSLNSLPNEIGSSPSLIHSEYVNDDHRIGSNNSDNIVANRSIFDNYSPIYYPNNQTLYTARRYFQADQSQPSPQTKYSYHQDNPESFRSFSVSPEIGSRISENSIMSPCRSYNENLNMIGSNSNLRLCSSAPSPLKRKPYQVSFNLDRNTYIEYPYSESSTSLVQCKRVPGYISSSGATPGETNVNFKTSPKYPFSWSNENGVTTIGKVINGYDNEYSKQINYSPRLYTSWPIRPKYNRYSPPPPQPTLNHDGDNINFNCSTTDQTAIIDPFTSNSNTAHKPEIRFIDTTLSSPGNCNLNSNNNLNTNKPPVFGRSLNSLKLLLSKSTHRFDANSNNNSNTNPNGGKSLFKQIEQYDSTNPRHSSAIDILNQRSSFCS</sequence>
<dbReference type="WBParaSite" id="SMRG1_7640.2">
    <property type="protein sequence ID" value="SMRG1_7640.2"/>
    <property type="gene ID" value="SMRG1_7640"/>
</dbReference>
<organism evidence="1 2">
    <name type="scientific">Schistosoma margrebowiei</name>
    <dbReference type="NCBI Taxonomy" id="48269"/>
    <lineage>
        <taxon>Eukaryota</taxon>
        <taxon>Metazoa</taxon>
        <taxon>Spiralia</taxon>
        <taxon>Lophotrochozoa</taxon>
        <taxon>Platyhelminthes</taxon>
        <taxon>Trematoda</taxon>
        <taxon>Digenea</taxon>
        <taxon>Strigeidida</taxon>
        <taxon>Schistosomatoidea</taxon>
        <taxon>Schistosomatidae</taxon>
        <taxon>Schistosoma</taxon>
    </lineage>
</organism>